<protein>
    <recommendedName>
        <fullName evidence="1">CinA C-terminal domain-containing protein</fullName>
    </recommendedName>
</protein>
<dbReference type="InterPro" id="IPR036653">
    <property type="entry name" value="CinA-like_C"/>
</dbReference>
<reference evidence="2" key="1">
    <citation type="journal article" date="2014" name="Front. Microbiol.">
        <title>High frequency of phylogenetically diverse reductive dehalogenase-homologous genes in deep subseafloor sedimentary metagenomes.</title>
        <authorList>
            <person name="Kawai M."/>
            <person name="Futagami T."/>
            <person name="Toyoda A."/>
            <person name="Takaki Y."/>
            <person name="Nishi S."/>
            <person name="Hori S."/>
            <person name="Arai W."/>
            <person name="Tsubouchi T."/>
            <person name="Morono Y."/>
            <person name="Uchiyama I."/>
            <person name="Ito T."/>
            <person name="Fujiyama A."/>
            <person name="Inagaki F."/>
            <person name="Takami H."/>
        </authorList>
    </citation>
    <scope>NUCLEOTIDE SEQUENCE</scope>
    <source>
        <strain evidence="2">Expedition CK06-06</strain>
    </source>
</reference>
<dbReference type="NCBIfam" id="TIGR00199">
    <property type="entry name" value="PncC_domain"/>
    <property type="match status" value="1"/>
</dbReference>
<dbReference type="AlphaFoldDB" id="X1D8Z3"/>
<evidence type="ECO:0000313" key="2">
    <source>
        <dbReference type="EMBL" id="GAG92901.1"/>
    </source>
</evidence>
<dbReference type="SUPFAM" id="SSF142433">
    <property type="entry name" value="CinA-like"/>
    <property type="match status" value="1"/>
</dbReference>
<feature type="domain" description="CinA C-terminal" evidence="1">
    <location>
        <begin position="5"/>
        <end position="155"/>
    </location>
</feature>
<gene>
    <name evidence="2" type="ORF">S01H4_38615</name>
</gene>
<dbReference type="Pfam" id="PF02464">
    <property type="entry name" value="CinA"/>
    <property type="match status" value="1"/>
</dbReference>
<accession>X1D8Z3</accession>
<dbReference type="InterPro" id="IPR008136">
    <property type="entry name" value="CinA_C"/>
</dbReference>
<sequence length="169" mass="18327">MDKQFEIVVGDLLRQHGLRLAVAESCTGGLIGHRITNVPGSSTYYMGSVTAYAYEAKVRLLGVRWETLEKFGSVSKETVLEMAKGVRRALAADIGLAVSGIAGPGGGTPEKPVGLVWIGLSTPSVDKAWQHIWDGDRLKVKEQSAEEALKLLADYMRDEQSKTNPKLTN</sequence>
<comment type="caution">
    <text evidence="2">The sequence shown here is derived from an EMBL/GenBank/DDBJ whole genome shotgun (WGS) entry which is preliminary data.</text>
</comment>
<dbReference type="EMBL" id="BART01020837">
    <property type="protein sequence ID" value="GAG92901.1"/>
    <property type="molecule type" value="Genomic_DNA"/>
</dbReference>
<organism evidence="2">
    <name type="scientific">marine sediment metagenome</name>
    <dbReference type="NCBI Taxonomy" id="412755"/>
    <lineage>
        <taxon>unclassified sequences</taxon>
        <taxon>metagenomes</taxon>
        <taxon>ecological metagenomes</taxon>
    </lineage>
</organism>
<proteinExistence type="predicted"/>
<evidence type="ECO:0000259" key="1">
    <source>
        <dbReference type="Pfam" id="PF02464"/>
    </source>
</evidence>
<dbReference type="Gene3D" id="3.90.950.20">
    <property type="entry name" value="CinA-like"/>
    <property type="match status" value="1"/>
</dbReference>
<name>X1D8Z3_9ZZZZ</name>